<proteinExistence type="predicted"/>
<reference evidence="2 3" key="2">
    <citation type="journal article" date="2013" name="Environ. Sci. Technol.">
        <title>The 4-tert-butylphenol-utilizing bacterium Sphingobium fuliginis OMI can degrade bisphenols via phenolic ring hydroxylation and meta-cleavage pathway.</title>
        <authorList>
            <person name="Ogata Y."/>
            <person name="Goda S."/>
            <person name="Toyama T."/>
            <person name="Sei K."/>
            <person name="Ike M."/>
        </authorList>
    </citation>
    <scope>NUCLEOTIDE SEQUENCE [LARGE SCALE GENOMIC DNA]</scope>
    <source>
        <strain evidence="2 3">OMI</strain>
    </source>
</reference>
<feature type="region of interest" description="Disordered" evidence="1">
    <location>
        <begin position="1"/>
        <end position="39"/>
    </location>
</feature>
<reference evidence="2 3" key="1">
    <citation type="journal article" date="2013" name="Biodegradation">
        <title>Occurrence of 4-tert-butylphenol (4-t-BP) biodegradation in an aquatic sample caused by the presence of Spirodela polyrrhiza and isolation of a 4-t-BP-utilizing bacterium.</title>
        <authorList>
            <person name="Ogata Y."/>
            <person name="Toyama T."/>
            <person name="Yu N."/>
            <person name="Wang X."/>
            <person name="Sei K."/>
            <person name="Ike M."/>
        </authorList>
    </citation>
    <scope>NUCLEOTIDE SEQUENCE [LARGE SCALE GENOMIC DNA]</scope>
    <source>
        <strain evidence="2 3">OMI</strain>
    </source>
</reference>
<comment type="caution">
    <text evidence="2">The sequence shown here is derived from an EMBL/GenBank/DDBJ whole genome shotgun (WGS) entry which is preliminary data.</text>
</comment>
<organism evidence="2 3">
    <name type="scientific">Sphingobium fuliginis (strain ATCC 27551)</name>
    <dbReference type="NCBI Taxonomy" id="336203"/>
    <lineage>
        <taxon>Bacteria</taxon>
        <taxon>Pseudomonadati</taxon>
        <taxon>Pseudomonadota</taxon>
        <taxon>Alphaproteobacteria</taxon>
        <taxon>Sphingomonadales</taxon>
        <taxon>Sphingomonadaceae</taxon>
        <taxon>Sphingobium</taxon>
    </lineage>
</organism>
<evidence type="ECO:0000256" key="1">
    <source>
        <dbReference type="SAM" id="MobiDB-lite"/>
    </source>
</evidence>
<dbReference type="Proteomes" id="UP000221538">
    <property type="component" value="Unassembled WGS sequence"/>
</dbReference>
<feature type="region of interest" description="Disordered" evidence="1">
    <location>
        <begin position="68"/>
        <end position="101"/>
    </location>
</feature>
<accession>A0A292ZBA0</accession>
<protein>
    <submittedName>
        <fullName evidence="2">Uncharacterized protein</fullName>
    </submittedName>
</protein>
<evidence type="ECO:0000313" key="3">
    <source>
        <dbReference type="Proteomes" id="UP000221538"/>
    </source>
</evidence>
<sequence>MPDHTGLDDDAPGIGRSTGAQTRNAAAAMAPRAPATRWPAAAVPRLGRCPADLCREALDLASRAPASIAAPSRPNPEIIVAGSHRSPKIRAATRGQIENIR</sequence>
<dbReference type="EMBL" id="BEWI01000030">
    <property type="protein sequence ID" value="GAY20139.1"/>
    <property type="molecule type" value="Genomic_DNA"/>
</dbReference>
<name>A0A292ZBA0_SPHSA</name>
<feature type="compositionally biased region" description="Low complexity" evidence="1">
    <location>
        <begin position="23"/>
        <end position="39"/>
    </location>
</feature>
<evidence type="ECO:0000313" key="2">
    <source>
        <dbReference type="EMBL" id="GAY20139.1"/>
    </source>
</evidence>
<dbReference type="AlphaFoldDB" id="A0A292ZBA0"/>
<gene>
    <name evidence="2" type="ORF">SFOMI_0661</name>
</gene>